<organism evidence="1 2">
    <name type="scientific">Candidatus Nomurabacteria bacterium RIFCSPHIGHO2_02_FULL_42_19</name>
    <dbReference type="NCBI Taxonomy" id="1801756"/>
    <lineage>
        <taxon>Bacteria</taxon>
        <taxon>Candidatus Nomuraibacteriota</taxon>
    </lineage>
</organism>
<dbReference type="AlphaFoldDB" id="A0A1F6W0Z5"/>
<accession>A0A1F6W0Z5</accession>
<protein>
    <submittedName>
        <fullName evidence="1">Uncharacterized protein</fullName>
    </submittedName>
</protein>
<reference evidence="1 2" key="1">
    <citation type="journal article" date="2016" name="Nat. Commun.">
        <title>Thousands of microbial genomes shed light on interconnected biogeochemical processes in an aquifer system.</title>
        <authorList>
            <person name="Anantharaman K."/>
            <person name="Brown C.T."/>
            <person name="Hug L.A."/>
            <person name="Sharon I."/>
            <person name="Castelle C.J."/>
            <person name="Probst A.J."/>
            <person name="Thomas B.C."/>
            <person name="Singh A."/>
            <person name="Wilkins M.J."/>
            <person name="Karaoz U."/>
            <person name="Brodie E.L."/>
            <person name="Williams K.H."/>
            <person name="Hubbard S.S."/>
            <person name="Banfield J.F."/>
        </authorList>
    </citation>
    <scope>NUCLEOTIDE SEQUENCE [LARGE SCALE GENOMIC DNA]</scope>
</reference>
<evidence type="ECO:0000313" key="1">
    <source>
        <dbReference type="EMBL" id="OGI75580.1"/>
    </source>
</evidence>
<proteinExistence type="predicted"/>
<dbReference type="STRING" id="1801756.A3C67_00630"/>
<dbReference type="EMBL" id="MFUG01000017">
    <property type="protein sequence ID" value="OGI75580.1"/>
    <property type="molecule type" value="Genomic_DNA"/>
</dbReference>
<sequence>MIANTKNMSSRKLSLIYKLIINHLTKNNMKFSPKPKMQYILDKKQDQCIFAKLAQFQKQKLSKEKEKLVKFLYTQLETDWRTPLEKFIDKLLKQV</sequence>
<gene>
    <name evidence="1" type="ORF">A3C67_00630</name>
</gene>
<name>A0A1F6W0Z5_9BACT</name>
<dbReference type="Proteomes" id="UP000179275">
    <property type="component" value="Unassembled WGS sequence"/>
</dbReference>
<evidence type="ECO:0000313" key="2">
    <source>
        <dbReference type="Proteomes" id="UP000179275"/>
    </source>
</evidence>
<comment type="caution">
    <text evidence="1">The sequence shown here is derived from an EMBL/GenBank/DDBJ whole genome shotgun (WGS) entry which is preliminary data.</text>
</comment>